<evidence type="ECO:0000313" key="1">
    <source>
        <dbReference type="EMBL" id="KAJ8429189.1"/>
    </source>
</evidence>
<reference evidence="1" key="1">
    <citation type="submission" date="2022-04" db="EMBL/GenBank/DDBJ databases">
        <title>Carnegiea gigantea Genome sequencing and assembly v2.</title>
        <authorList>
            <person name="Copetti D."/>
            <person name="Sanderson M.J."/>
            <person name="Burquez A."/>
            <person name="Wojciechowski M.F."/>
        </authorList>
    </citation>
    <scope>NUCLEOTIDE SEQUENCE</scope>
    <source>
        <strain evidence="1">SGP5-SGP5p</strain>
        <tissue evidence="1">Aerial part</tissue>
    </source>
</reference>
<dbReference type="AlphaFoldDB" id="A0A9Q1JQK9"/>
<proteinExistence type="predicted"/>
<comment type="caution">
    <text evidence="1">The sequence shown here is derived from an EMBL/GenBank/DDBJ whole genome shotgun (WGS) entry which is preliminary data.</text>
</comment>
<accession>A0A9Q1JQK9</accession>
<protein>
    <submittedName>
        <fullName evidence="1">Uncharacterized protein</fullName>
    </submittedName>
</protein>
<keyword evidence="2" id="KW-1185">Reference proteome</keyword>
<sequence length="158" mass="17136">MQAETKEKLKDNLRNPPLAYWRAAPGAGRASSKWYTQFFTAQEPNPCVLAMPSASSKHPSPHLPPLHSSSPSIYFASSTACQASPCYSIRLCAIVEWTYGVHRGGNTWGRAPFSSGELSMHDPLQGMIQGRASPGQRTIGASEVVFSKATVSTETFAY</sequence>
<evidence type="ECO:0000313" key="2">
    <source>
        <dbReference type="Proteomes" id="UP001153076"/>
    </source>
</evidence>
<name>A0A9Q1JQK9_9CARY</name>
<dbReference type="Proteomes" id="UP001153076">
    <property type="component" value="Unassembled WGS sequence"/>
</dbReference>
<organism evidence="1 2">
    <name type="scientific">Carnegiea gigantea</name>
    <dbReference type="NCBI Taxonomy" id="171969"/>
    <lineage>
        <taxon>Eukaryota</taxon>
        <taxon>Viridiplantae</taxon>
        <taxon>Streptophyta</taxon>
        <taxon>Embryophyta</taxon>
        <taxon>Tracheophyta</taxon>
        <taxon>Spermatophyta</taxon>
        <taxon>Magnoliopsida</taxon>
        <taxon>eudicotyledons</taxon>
        <taxon>Gunneridae</taxon>
        <taxon>Pentapetalae</taxon>
        <taxon>Caryophyllales</taxon>
        <taxon>Cactineae</taxon>
        <taxon>Cactaceae</taxon>
        <taxon>Cactoideae</taxon>
        <taxon>Echinocereeae</taxon>
        <taxon>Carnegiea</taxon>
    </lineage>
</organism>
<dbReference type="EMBL" id="JAKOGI010000925">
    <property type="protein sequence ID" value="KAJ8429189.1"/>
    <property type="molecule type" value="Genomic_DNA"/>
</dbReference>
<gene>
    <name evidence="1" type="ORF">Cgig2_028762</name>
</gene>